<feature type="region of interest" description="Disordered" evidence="5">
    <location>
        <begin position="351"/>
        <end position="381"/>
    </location>
</feature>
<evidence type="ECO:0000313" key="8">
    <source>
        <dbReference type="EMBL" id="CAI3982617.1"/>
    </source>
</evidence>
<evidence type="ECO:0000313" key="9">
    <source>
        <dbReference type="EMBL" id="CAL1135992.1"/>
    </source>
</evidence>
<evidence type="ECO:0000313" key="11">
    <source>
        <dbReference type="Proteomes" id="UP001152797"/>
    </source>
</evidence>
<organism evidence="8">
    <name type="scientific">Cladocopium goreaui</name>
    <dbReference type="NCBI Taxonomy" id="2562237"/>
    <lineage>
        <taxon>Eukaryota</taxon>
        <taxon>Sar</taxon>
        <taxon>Alveolata</taxon>
        <taxon>Dinophyceae</taxon>
        <taxon>Suessiales</taxon>
        <taxon>Symbiodiniaceae</taxon>
        <taxon>Cladocopium</taxon>
    </lineage>
</organism>
<feature type="transmembrane region" description="Helical" evidence="6">
    <location>
        <begin position="189"/>
        <end position="211"/>
    </location>
</feature>
<keyword evidence="2 6" id="KW-0812">Transmembrane</keyword>
<keyword evidence="3 6" id="KW-1133">Transmembrane helix</keyword>
<evidence type="ECO:0000256" key="6">
    <source>
        <dbReference type="SAM" id="Phobius"/>
    </source>
</evidence>
<dbReference type="OrthoDB" id="6418713at2759"/>
<sequence>MASTWKIVGALACTISMSATMIIFNASLLQGFRHPVWLTFWHQSVSTACVVLVRCLKPSLVSTGDEAEGRPALTFFSALRLGFPIAATQCLGLIAGNTAVMYLSVGFCQMIKAWTASAVYVVGCFCGLQHWSIAVAKTLLLITFGLMVTSAGEVKFDPYGFLMQVTALFSEACRINLVEIRLKSAGYKLNPLSSVMLTAPIASVLLLIIGLVTDGDAITPEVIQEVGEVKLLANGLVAFLLNVAIFLAIQVCSGLVYSLAGIVKDISIISGSVLILGSQVSMMQVLGYSIALGGIQIYGIVSREPSRFQDSGLVRGLWQHMRNPAAHMVAPEGVGMEKSKLETDSADLELGKMGDVTGDTTGSIRDSRERHALVATKDECD</sequence>
<dbReference type="EMBL" id="CAMXCT030000731">
    <property type="protein sequence ID" value="CAL4769929.1"/>
    <property type="molecule type" value="Genomic_DNA"/>
</dbReference>
<reference evidence="8" key="1">
    <citation type="submission" date="2022-10" db="EMBL/GenBank/DDBJ databases">
        <authorList>
            <person name="Chen Y."/>
            <person name="Dougan E. K."/>
            <person name="Chan C."/>
            <person name="Rhodes N."/>
            <person name="Thang M."/>
        </authorList>
    </citation>
    <scope>NUCLEOTIDE SEQUENCE</scope>
</reference>
<dbReference type="Pfam" id="PF03151">
    <property type="entry name" value="TPT"/>
    <property type="match status" value="1"/>
</dbReference>
<dbReference type="InterPro" id="IPR004853">
    <property type="entry name" value="Sugar_P_trans_dom"/>
</dbReference>
<feature type="transmembrane region" description="Helical" evidence="6">
    <location>
        <begin position="7"/>
        <end position="28"/>
    </location>
</feature>
<feature type="compositionally biased region" description="Basic and acidic residues" evidence="5">
    <location>
        <begin position="365"/>
        <end position="381"/>
    </location>
</feature>
<evidence type="ECO:0000256" key="4">
    <source>
        <dbReference type="ARBA" id="ARBA00023136"/>
    </source>
</evidence>
<proteinExistence type="predicted"/>
<comment type="subcellular location">
    <subcellularLocation>
        <location evidence="1">Membrane</location>
        <topology evidence="1">Multi-pass membrane protein</topology>
    </subcellularLocation>
</comment>
<feature type="transmembrane region" description="Helical" evidence="6">
    <location>
        <begin position="231"/>
        <end position="249"/>
    </location>
</feature>
<name>A0A9P1C0P2_9DINO</name>
<dbReference type="GO" id="GO:0016020">
    <property type="term" value="C:membrane"/>
    <property type="evidence" value="ECO:0007669"/>
    <property type="project" value="UniProtKB-SubCell"/>
</dbReference>
<evidence type="ECO:0000259" key="7">
    <source>
        <dbReference type="Pfam" id="PF03151"/>
    </source>
</evidence>
<protein>
    <submittedName>
        <fullName evidence="10">Sugar phosphate/phosphate translocator</fullName>
    </submittedName>
</protein>
<evidence type="ECO:0000256" key="2">
    <source>
        <dbReference type="ARBA" id="ARBA00022692"/>
    </source>
</evidence>
<reference evidence="9" key="2">
    <citation type="submission" date="2024-04" db="EMBL/GenBank/DDBJ databases">
        <authorList>
            <person name="Chen Y."/>
            <person name="Shah S."/>
            <person name="Dougan E. K."/>
            <person name="Thang M."/>
            <person name="Chan C."/>
        </authorList>
    </citation>
    <scope>NUCLEOTIDE SEQUENCE [LARGE SCALE GENOMIC DNA]</scope>
</reference>
<keyword evidence="4 6" id="KW-0472">Membrane</keyword>
<dbReference type="AlphaFoldDB" id="A0A9P1C0P2"/>
<accession>A0A9P1C0P2</accession>
<feature type="transmembrane region" description="Helical" evidence="6">
    <location>
        <begin position="158"/>
        <end position="177"/>
    </location>
</feature>
<keyword evidence="11" id="KW-1185">Reference proteome</keyword>
<evidence type="ECO:0000256" key="1">
    <source>
        <dbReference type="ARBA" id="ARBA00004141"/>
    </source>
</evidence>
<evidence type="ECO:0000256" key="5">
    <source>
        <dbReference type="SAM" id="MobiDB-lite"/>
    </source>
</evidence>
<dbReference type="Proteomes" id="UP001152797">
    <property type="component" value="Unassembled WGS sequence"/>
</dbReference>
<dbReference type="InterPro" id="IPR050186">
    <property type="entry name" value="TPT_transporter"/>
</dbReference>
<dbReference type="PANTHER" id="PTHR11132">
    <property type="entry name" value="SOLUTE CARRIER FAMILY 35"/>
    <property type="match status" value="1"/>
</dbReference>
<dbReference type="EMBL" id="CAMXCT020000731">
    <property type="protein sequence ID" value="CAL1135992.1"/>
    <property type="molecule type" value="Genomic_DNA"/>
</dbReference>
<comment type="caution">
    <text evidence="8">The sequence shown here is derived from an EMBL/GenBank/DDBJ whole genome shotgun (WGS) entry which is preliminary data.</text>
</comment>
<gene>
    <name evidence="8" type="ORF">C1SCF055_LOCUS10295</name>
</gene>
<evidence type="ECO:0000256" key="3">
    <source>
        <dbReference type="ARBA" id="ARBA00022989"/>
    </source>
</evidence>
<feature type="domain" description="Sugar phosphate transporter" evidence="7">
    <location>
        <begin position="17"/>
        <end position="298"/>
    </location>
</feature>
<feature type="transmembrane region" description="Helical" evidence="6">
    <location>
        <begin position="134"/>
        <end position="152"/>
    </location>
</feature>
<dbReference type="EMBL" id="CAMXCT010000731">
    <property type="protein sequence ID" value="CAI3982617.1"/>
    <property type="molecule type" value="Genomic_DNA"/>
</dbReference>
<evidence type="ECO:0000313" key="10">
    <source>
        <dbReference type="EMBL" id="CAL4769929.1"/>
    </source>
</evidence>